<dbReference type="Proteomes" id="UP000738431">
    <property type="component" value="Chromosome"/>
</dbReference>
<dbReference type="InterPro" id="IPR039425">
    <property type="entry name" value="RNA_pol_sigma-70-like"/>
</dbReference>
<gene>
    <name evidence="6" type="ORF">K1X11_017740</name>
</gene>
<evidence type="ECO:0000256" key="4">
    <source>
        <dbReference type="ARBA" id="ARBA00023163"/>
    </source>
</evidence>
<evidence type="ECO:0000256" key="3">
    <source>
        <dbReference type="ARBA" id="ARBA00023125"/>
    </source>
</evidence>
<dbReference type="SUPFAM" id="SSF88946">
    <property type="entry name" value="Sigma2 domain of RNA polymerase sigma factors"/>
    <property type="match status" value="1"/>
</dbReference>
<dbReference type="NCBIfam" id="TIGR02937">
    <property type="entry name" value="sigma70-ECF"/>
    <property type="match status" value="1"/>
</dbReference>
<evidence type="ECO:0000256" key="1">
    <source>
        <dbReference type="ARBA" id="ARBA00023015"/>
    </source>
</evidence>
<sequence length="216" mass="24972">MHESLPSGVSFLQRLDGAGHTREAAWRMLYERYWDFILSAAFRRGLDRERAEGVLQETLTRLLTKLPEVRKTYPAKGKFRSYVYGLARHVTLEEVRRAGLEKRRQLSLDAPLRDGEGGDQSKLIEHWEAGDVREEIKQAEESAFAEGLLRRALAEVKVKVEPATWRVFEDYVVEGMPAPQVAQLHGRQVNAVYQIKKRLESQITREVERLRSELDE</sequence>
<reference evidence="6 7" key="1">
    <citation type="submission" date="2021-08" db="EMBL/GenBank/DDBJ databases">
        <authorList>
            <person name="Zhang D."/>
            <person name="Zhang A."/>
            <person name="Wang L."/>
        </authorList>
    </citation>
    <scope>NUCLEOTIDE SEQUENCE [LARGE SCALE GENOMIC DNA]</scope>
    <source>
        <strain evidence="6 7">WL0086</strain>
    </source>
</reference>
<dbReference type="Pfam" id="PF04542">
    <property type="entry name" value="Sigma70_r2"/>
    <property type="match status" value="1"/>
</dbReference>
<feature type="domain" description="RNA polymerase sigma-70 region 2" evidence="5">
    <location>
        <begin position="29"/>
        <end position="99"/>
    </location>
</feature>
<evidence type="ECO:0000259" key="5">
    <source>
        <dbReference type="Pfam" id="PF04542"/>
    </source>
</evidence>
<dbReference type="InterPro" id="IPR014284">
    <property type="entry name" value="RNA_pol_sigma-70_dom"/>
</dbReference>
<dbReference type="PANTHER" id="PTHR43133:SF8">
    <property type="entry name" value="RNA POLYMERASE SIGMA FACTOR HI_1459-RELATED"/>
    <property type="match status" value="1"/>
</dbReference>
<evidence type="ECO:0000256" key="2">
    <source>
        <dbReference type="ARBA" id="ARBA00023082"/>
    </source>
</evidence>
<dbReference type="InterPro" id="IPR007627">
    <property type="entry name" value="RNA_pol_sigma70_r2"/>
</dbReference>
<organism evidence="6 7">
    <name type="scientific">Actomonas aquatica</name>
    <dbReference type="NCBI Taxonomy" id="2866162"/>
    <lineage>
        <taxon>Bacteria</taxon>
        <taxon>Pseudomonadati</taxon>
        <taxon>Verrucomicrobiota</taxon>
        <taxon>Opitutia</taxon>
        <taxon>Opitutales</taxon>
        <taxon>Opitutaceae</taxon>
        <taxon>Actomonas</taxon>
    </lineage>
</organism>
<keyword evidence="2" id="KW-0731">Sigma factor</keyword>
<dbReference type="InterPro" id="IPR013325">
    <property type="entry name" value="RNA_pol_sigma_r2"/>
</dbReference>
<name>A0ABZ1C5M8_9BACT</name>
<keyword evidence="4" id="KW-0804">Transcription</keyword>
<evidence type="ECO:0000313" key="6">
    <source>
        <dbReference type="EMBL" id="WRQ86658.1"/>
    </source>
</evidence>
<proteinExistence type="predicted"/>
<reference evidence="6 7" key="2">
    <citation type="submission" date="2023-12" db="EMBL/GenBank/DDBJ databases">
        <title>Description of an unclassified Opitutus bacterium of Verrucomicrobiota.</title>
        <authorList>
            <person name="Zhang D.-F."/>
        </authorList>
    </citation>
    <scope>NUCLEOTIDE SEQUENCE [LARGE SCALE GENOMIC DNA]</scope>
    <source>
        <strain evidence="6 7">WL0086</strain>
    </source>
</reference>
<keyword evidence="3" id="KW-0238">DNA-binding</keyword>
<dbReference type="RefSeq" id="WP_221030495.1">
    <property type="nucleotide sequence ID" value="NZ_CP139781.1"/>
</dbReference>
<accession>A0ABZ1C5M8</accession>
<keyword evidence="1" id="KW-0805">Transcription regulation</keyword>
<keyword evidence="7" id="KW-1185">Reference proteome</keyword>
<dbReference type="Gene3D" id="1.10.1740.10">
    <property type="match status" value="1"/>
</dbReference>
<evidence type="ECO:0000313" key="7">
    <source>
        <dbReference type="Proteomes" id="UP000738431"/>
    </source>
</evidence>
<dbReference type="EMBL" id="CP139781">
    <property type="protein sequence ID" value="WRQ86658.1"/>
    <property type="molecule type" value="Genomic_DNA"/>
</dbReference>
<protein>
    <submittedName>
        <fullName evidence="6">Sigma-70 family RNA polymerase sigma factor</fullName>
    </submittedName>
</protein>
<dbReference type="PANTHER" id="PTHR43133">
    <property type="entry name" value="RNA POLYMERASE ECF-TYPE SIGMA FACTO"/>
    <property type="match status" value="1"/>
</dbReference>